<dbReference type="AlphaFoldDB" id="A0A073K541"/>
<dbReference type="PANTHER" id="PTHR36433:SF2">
    <property type="entry name" value="YXEA FAMILY PROTEIN"/>
    <property type="match status" value="1"/>
</dbReference>
<dbReference type="SUPFAM" id="SSF159121">
    <property type="entry name" value="BC4932-like"/>
    <property type="match status" value="1"/>
</dbReference>
<organism evidence="1 2">
    <name type="scientific">Bacillus gaemokensis</name>
    <dbReference type="NCBI Taxonomy" id="574375"/>
    <lineage>
        <taxon>Bacteria</taxon>
        <taxon>Bacillati</taxon>
        <taxon>Bacillota</taxon>
        <taxon>Bacilli</taxon>
        <taxon>Bacillales</taxon>
        <taxon>Bacillaceae</taxon>
        <taxon>Bacillus</taxon>
        <taxon>Bacillus cereus group</taxon>
    </lineage>
</organism>
<dbReference type="PANTHER" id="PTHR36433">
    <property type="entry name" value="HYPOTHETICAL CYTOSOLIC PROTEIN"/>
    <property type="match status" value="1"/>
</dbReference>
<evidence type="ECO:0000313" key="2">
    <source>
        <dbReference type="Proteomes" id="UP000027778"/>
    </source>
</evidence>
<keyword evidence="2" id="KW-1185">Reference proteome</keyword>
<dbReference type="Pfam" id="PF06486">
    <property type="entry name" value="DUF1093"/>
    <property type="match status" value="1"/>
</dbReference>
<evidence type="ECO:0000313" key="1">
    <source>
        <dbReference type="EMBL" id="KEK21666.1"/>
    </source>
</evidence>
<dbReference type="EMBL" id="JOTM01000070">
    <property type="protein sequence ID" value="KEK21666.1"/>
    <property type="molecule type" value="Genomic_DNA"/>
</dbReference>
<dbReference type="RefSeq" id="WP_033678991.1">
    <property type="nucleotide sequence ID" value="NZ_JOTM01000070.1"/>
</dbReference>
<dbReference type="Gene3D" id="2.40.50.480">
    <property type="match status" value="1"/>
</dbReference>
<dbReference type="eggNOG" id="COG5294">
    <property type="taxonomic scope" value="Bacteria"/>
</dbReference>
<gene>
    <name evidence="1" type="ORF">BAGA_27340</name>
</gene>
<reference evidence="1 2" key="1">
    <citation type="submission" date="2014-06" db="EMBL/GenBank/DDBJ databases">
        <title>Draft genome sequence of Bacillus gaemokensis JCM 15801 (MCCC 1A00707).</title>
        <authorList>
            <person name="Lai Q."/>
            <person name="Liu Y."/>
            <person name="Shao Z."/>
        </authorList>
    </citation>
    <scope>NUCLEOTIDE SEQUENCE [LARGE SCALE GENOMIC DNA]</scope>
    <source>
        <strain evidence="1 2">JCM 15801</strain>
    </source>
</reference>
<dbReference type="STRING" id="574375.AZF08_10220"/>
<dbReference type="InterPro" id="IPR006542">
    <property type="entry name" value="DUF1093"/>
</dbReference>
<protein>
    <submittedName>
        <fullName evidence="1">Membrane protein</fullName>
    </submittedName>
</protein>
<name>A0A073K541_9BACI</name>
<dbReference type="OrthoDB" id="8719215at2"/>
<comment type="caution">
    <text evidence="1">The sequence shown here is derived from an EMBL/GenBank/DDBJ whole genome shotgun (WGS) entry which is preliminary data.</text>
</comment>
<dbReference type="Proteomes" id="UP000027778">
    <property type="component" value="Unassembled WGS sequence"/>
</dbReference>
<dbReference type="InterPro" id="IPR036166">
    <property type="entry name" value="YxeA-like_sf"/>
</dbReference>
<accession>A0A073K541</accession>
<dbReference type="NCBIfam" id="TIGR01655">
    <property type="entry name" value="yxeA_fam"/>
    <property type="match status" value="1"/>
</dbReference>
<proteinExistence type="predicted"/>
<sequence length="134" mass="15577">MKKLFVTLIAFLVLLGLLMTAFVGFDWDVAGMKQKLGKEKMYVHITENGKEYEVEKGDPTWKRYEYKVIAYDEKGNTATIKFTANKNLKSNAFLRVYVFDETNNEGYKGISLYEEVQEKEVPKKALEQMEKNNI</sequence>